<reference evidence="4 5" key="1">
    <citation type="submission" date="2016-05" db="EMBL/GenBank/DDBJ databases">
        <title>Nuclear genome of Blastocystis sp. subtype 1 NandII.</title>
        <authorList>
            <person name="Gentekaki E."/>
            <person name="Curtis B."/>
            <person name="Stairs C."/>
            <person name="Eme L."/>
            <person name="Herman E."/>
            <person name="Klimes V."/>
            <person name="Arias M.C."/>
            <person name="Elias M."/>
            <person name="Hilliou F."/>
            <person name="Klute M."/>
            <person name="Malik S.-B."/>
            <person name="Pightling A."/>
            <person name="Rachubinski R."/>
            <person name="Salas D."/>
            <person name="Schlacht A."/>
            <person name="Suga H."/>
            <person name="Archibald J."/>
            <person name="Ball S.G."/>
            <person name="Clark G."/>
            <person name="Dacks J."/>
            <person name="Van Der Giezen M."/>
            <person name="Tsaousis A."/>
            <person name="Roger A."/>
        </authorList>
    </citation>
    <scope>NUCLEOTIDE SEQUENCE [LARGE SCALE GENOMIC DNA]</scope>
    <source>
        <strain evidence="5">ATCC 50177 / NandII</strain>
    </source>
</reference>
<keyword evidence="1" id="KW-0547">Nucleotide-binding</keyword>
<proteinExistence type="predicted"/>
<dbReference type="GO" id="GO:0034663">
    <property type="term" value="C:endoplasmic reticulum chaperone complex"/>
    <property type="evidence" value="ECO:0007669"/>
    <property type="project" value="TreeGrafter"/>
</dbReference>
<comment type="caution">
    <text evidence="4">The sequence shown here is derived from an EMBL/GenBank/DDBJ whole genome shotgun (WGS) entry which is preliminary data.</text>
</comment>
<dbReference type="PANTHER" id="PTHR45639">
    <property type="entry name" value="HSC70CB, ISOFORM G-RELATED"/>
    <property type="match status" value="1"/>
</dbReference>
<accession>A0A196SMI1</accession>
<evidence type="ECO:0000313" key="5">
    <source>
        <dbReference type="Proteomes" id="UP000078348"/>
    </source>
</evidence>
<evidence type="ECO:0000256" key="2">
    <source>
        <dbReference type="ARBA" id="ARBA00022840"/>
    </source>
</evidence>
<dbReference type="GO" id="GO:0030968">
    <property type="term" value="P:endoplasmic reticulum unfolded protein response"/>
    <property type="evidence" value="ECO:0007669"/>
    <property type="project" value="TreeGrafter"/>
</dbReference>
<dbReference type="Gene3D" id="3.90.640.10">
    <property type="entry name" value="Actin, Chain A, domain 4"/>
    <property type="match status" value="1"/>
</dbReference>
<name>A0A196SMI1_BLAHN</name>
<dbReference type="InterPro" id="IPR043129">
    <property type="entry name" value="ATPase_NBD"/>
</dbReference>
<dbReference type="GO" id="GO:0140662">
    <property type="term" value="F:ATP-dependent protein folding chaperone"/>
    <property type="evidence" value="ECO:0007669"/>
    <property type="project" value="InterPro"/>
</dbReference>
<keyword evidence="5" id="KW-1185">Reference proteome</keyword>
<dbReference type="EMBL" id="LXWW01000031">
    <property type="protein sequence ID" value="OAO17427.1"/>
    <property type="molecule type" value="Genomic_DNA"/>
</dbReference>
<evidence type="ECO:0000256" key="1">
    <source>
        <dbReference type="ARBA" id="ARBA00022741"/>
    </source>
</evidence>
<keyword evidence="4" id="KW-0346">Stress response</keyword>
<dbReference type="Gene3D" id="3.30.420.40">
    <property type="match status" value="2"/>
</dbReference>
<dbReference type="Proteomes" id="UP000078348">
    <property type="component" value="Unassembled WGS sequence"/>
</dbReference>
<evidence type="ECO:0000256" key="3">
    <source>
        <dbReference type="ARBA" id="ARBA00023186"/>
    </source>
</evidence>
<dbReference type="AlphaFoldDB" id="A0A196SMI1"/>
<evidence type="ECO:0000313" key="4">
    <source>
        <dbReference type="EMBL" id="OAO17427.1"/>
    </source>
</evidence>
<keyword evidence="3" id="KW-0143">Chaperone</keyword>
<sequence>MVLDRNLVALSINDSTCQAGFFLQERYLELSNYRSEYVFPSTVTIMRERTAVCDSYSLKHFPQYTIQHAYRLLGKRASDPEVEEERQRNPIPIHANAEGEVVFELNEEEWSPRDVVKRIARYLIDECQKRMKSPVEQCVLSVPDHLTQEEQDRVKRIVESCGVEVLQVIKESLCIGRYLTSEHCYSEDSVRDLTVTVLNMVDGTPSIACEVYDPSLSGRVLIDIVLHYMEKVVLLRYQCELCNGMEGSSTWLSDYARLSVQIEENLTLLSQVDELLFDLPPTCSRMVRRKQKDSEGTLSLMRGEILMIVQFFVERCLEKVRVALQRLGIHTSDIFRVVPVGPFSQMLFVKNALVRLFGEDSVVRCFVSSSCLVKGLCEYAQRD</sequence>
<organism evidence="4 5">
    <name type="scientific">Blastocystis sp. subtype 1 (strain ATCC 50177 / NandII)</name>
    <dbReference type="NCBI Taxonomy" id="478820"/>
    <lineage>
        <taxon>Eukaryota</taxon>
        <taxon>Sar</taxon>
        <taxon>Stramenopiles</taxon>
        <taxon>Bigyra</taxon>
        <taxon>Opalozoa</taxon>
        <taxon>Opalinata</taxon>
        <taxon>Blastocystidae</taxon>
        <taxon>Blastocystis</taxon>
    </lineage>
</organism>
<keyword evidence="2" id="KW-0067">ATP-binding</keyword>
<dbReference type="STRING" id="478820.A0A196SMI1"/>
<dbReference type="Pfam" id="PF00012">
    <property type="entry name" value="HSP70"/>
    <property type="match status" value="1"/>
</dbReference>
<dbReference type="SUPFAM" id="SSF53067">
    <property type="entry name" value="Actin-like ATPase domain"/>
    <property type="match status" value="2"/>
</dbReference>
<dbReference type="InterPro" id="IPR013126">
    <property type="entry name" value="Hsp_70_fam"/>
</dbReference>
<protein>
    <submittedName>
        <fullName evidence="4">Heat shock protein Hsp70</fullName>
    </submittedName>
</protein>
<dbReference type="GO" id="GO:0005524">
    <property type="term" value="F:ATP binding"/>
    <property type="evidence" value="ECO:0007669"/>
    <property type="project" value="UniProtKB-KW"/>
</dbReference>
<gene>
    <name evidence="4" type="ORF">AV274_0844</name>
</gene>
<dbReference type="PANTHER" id="PTHR45639:SF3">
    <property type="entry name" value="HYPOXIA UP-REGULATED PROTEIN 1"/>
    <property type="match status" value="1"/>
</dbReference>